<dbReference type="SUPFAM" id="SSF90002">
    <property type="entry name" value="Hypothetical protein YjiA, C-terminal domain"/>
    <property type="match status" value="1"/>
</dbReference>
<gene>
    <name evidence="8" type="ORF">CHT98_18240</name>
</gene>
<dbReference type="Pfam" id="PF02492">
    <property type="entry name" value="cobW"/>
    <property type="match status" value="1"/>
</dbReference>
<comment type="similarity">
    <text evidence="4">Belongs to the SIMIBI class G3E GTPase family. ZNG1 subfamily.</text>
</comment>
<dbReference type="InterPro" id="IPR027417">
    <property type="entry name" value="P-loop_NTPase"/>
</dbReference>
<dbReference type="GO" id="GO:0000166">
    <property type="term" value="F:nucleotide binding"/>
    <property type="evidence" value="ECO:0007669"/>
    <property type="project" value="UniProtKB-KW"/>
</dbReference>
<dbReference type="GO" id="GO:0005737">
    <property type="term" value="C:cytoplasm"/>
    <property type="evidence" value="ECO:0007669"/>
    <property type="project" value="TreeGrafter"/>
</dbReference>
<dbReference type="EMBL" id="NOWT01000018">
    <property type="protein sequence ID" value="OYD82838.1"/>
    <property type="molecule type" value="Genomic_DNA"/>
</dbReference>
<dbReference type="PANTHER" id="PTHR13748">
    <property type="entry name" value="COBW-RELATED"/>
    <property type="match status" value="1"/>
</dbReference>
<keyword evidence="8" id="KW-0614">Plasmid</keyword>
<dbReference type="CDD" id="cd03112">
    <property type="entry name" value="CobW-like"/>
    <property type="match status" value="1"/>
</dbReference>
<name>A0A235HAR6_AZOBR</name>
<dbReference type="GO" id="GO:0016787">
    <property type="term" value="F:hydrolase activity"/>
    <property type="evidence" value="ECO:0007669"/>
    <property type="project" value="UniProtKB-KW"/>
</dbReference>
<organism evidence="8 9">
    <name type="scientific">Azospirillum brasilense</name>
    <dbReference type="NCBI Taxonomy" id="192"/>
    <lineage>
        <taxon>Bacteria</taxon>
        <taxon>Pseudomonadati</taxon>
        <taxon>Pseudomonadota</taxon>
        <taxon>Alphaproteobacteria</taxon>
        <taxon>Rhodospirillales</taxon>
        <taxon>Azospirillaceae</taxon>
        <taxon>Azospirillum</taxon>
    </lineage>
</organism>
<geneLocation type="plasmid" evidence="8">
    <name>unnamed</name>
</geneLocation>
<dbReference type="RefSeq" id="WP_094304925.1">
    <property type="nucleotide sequence ID" value="NZ_NOWT01000018.1"/>
</dbReference>
<dbReference type="InterPro" id="IPR011629">
    <property type="entry name" value="CobW-like_C"/>
</dbReference>
<reference evidence="8 9" key="1">
    <citation type="submission" date="2017-07" db="EMBL/GenBank/DDBJ databases">
        <title>Whole genome sequence of Azospirillum brasilense 2A1, a potential biofertilizer strain.</title>
        <authorList>
            <person name="Fontana C.A."/>
            <person name="Toffoli L.M."/>
            <person name="Salazar S.M."/>
            <person name="Puglisi E."/>
            <person name="Pedraza R."/>
            <person name="Bassi D."/>
            <person name="Cocconcelli P.S."/>
        </authorList>
    </citation>
    <scope>NUCLEOTIDE SEQUENCE [LARGE SCALE GENOMIC DNA]</scope>
    <source>
        <strain evidence="8 9">2A1</strain>
        <plasmid evidence="8">unnamed</plasmid>
    </source>
</reference>
<proteinExistence type="inferred from homology"/>
<evidence type="ECO:0000313" key="9">
    <source>
        <dbReference type="Proteomes" id="UP000215367"/>
    </source>
</evidence>
<protein>
    <submittedName>
        <fullName evidence="8">Cobalamin biosynthesis protein CobW</fullName>
    </submittedName>
</protein>
<evidence type="ECO:0000259" key="7">
    <source>
        <dbReference type="SMART" id="SM00833"/>
    </source>
</evidence>
<comment type="caution">
    <text evidence="8">The sequence shown here is derived from an EMBL/GenBank/DDBJ whole genome shotgun (WGS) entry which is preliminary data.</text>
</comment>
<keyword evidence="2" id="KW-0378">Hydrolase</keyword>
<dbReference type="Gene3D" id="3.30.1220.10">
    <property type="entry name" value="CobW-like, C-terminal domain"/>
    <property type="match status" value="1"/>
</dbReference>
<dbReference type="InterPro" id="IPR036627">
    <property type="entry name" value="CobW-likC_sf"/>
</dbReference>
<evidence type="ECO:0000256" key="2">
    <source>
        <dbReference type="ARBA" id="ARBA00022801"/>
    </source>
</evidence>
<feature type="domain" description="CobW C-terminal" evidence="7">
    <location>
        <begin position="222"/>
        <end position="316"/>
    </location>
</feature>
<dbReference type="Proteomes" id="UP000215367">
    <property type="component" value="Unassembled WGS sequence"/>
</dbReference>
<dbReference type="AlphaFoldDB" id="A0A235HAR6"/>
<evidence type="ECO:0000256" key="4">
    <source>
        <dbReference type="ARBA" id="ARBA00034320"/>
    </source>
</evidence>
<dbReference type="PANTHER" id="PTHR13748:SF62">
    <property type="entry name" value="COBW DOMAIN-CONTAINING PROTEIN"/>
    <property type="match status" value="1"/>
</dbReference>
<sequence length="324" mass="35471">MRPIPVTVLTGFLGAGKTTLLNRILAERGGERTAVVVNEYGELGIDGLLVTATDETIVELNNGCVCCIVRGDLIEALIRLVEDGRGFDWVVIETSGLADPAPVIQSFVLDEGLRGRFALDAIVTVADARHLPLQLGHDEAREQVAFADVILLNKIDLEPAATLDAVEREIRRLNPLARIHRTEECALPLSEILGIGAFDLQNILRLDPDILDEHEHEHDAGIGCVAFREPGRLDPAAVDRWLNQLVQEKGRDLLRAKGVLNLDGQGRRFVFHGVHMTLDGRPGRPWKPGEERLNQLVFIGRNLDAETLLEGLRGCAVSADTPAL</sequence>
<dbReference type="InterPro" id="IPR051316">
    <property type="entry name" value="Zinc-reg_GTPase_activator"/>
</dbReference>
<comment type="function">
    <text evidence="5">Zinc chaperone that directly transfers zinc cofactor to target proteins, thereby activating them. Zinc is transferred from the CXCC motif in the GTPase domain to the zinc binding site in target proteins in a process requiring GTP hydrolysis.</text>
</comment>
<evidence type="ECO:0000256" key="3">
    <source>
        <dbReference type="ARBA" id="ARBA00023186"/>
    </source>
</evidence>
<dbReference type="Gene3D" id="3.40.50.300">
    <property type="entry name" value="P-loop containing nucleotide triphosphate hydrolases"/>
    <property type="match status" value="1"/>
</dbReference>
<keyword evidence="1" id="KW-0547">Nucleotide-binding</keyword>
<evidence type="ECO:0000256" key="6">
    <source>
        <dbReference type="ARBA" id="ARBA00049117"/>
    </source>
</evidence>
<keyword evidence="3" id="KW-0143">Chaperone</keyword>
<dbReference type="InterPro" id="IPR003495">
    <property type="entry name" value="CobW/HypB/UreG_nucleotide-bd"/>
</dbReference>
<evidence type="ECO:0000256" key="1">
    <source>
        <dbReference type="ARBA" id="ARBA00022741"/>
    </source>
</evidence>
<evidence type="ECO:0000256" key="5">
    <source>
        <dbReference type="ARBA" id="ARBA00045658"/>
    </source>
</evidence>
<evidence type="ECO:0000313" key="8">
    <source>
        <dbReference type="EMBL" id="OYD82838.1"/>
    </source>
</evidence>
<dbReference type="SMART" id="SM00833">
    <property type="entry name" value="CobW_C"/>
    <property type="match status" value="1"/>
</dbReference>
<accession>A0A235HAR6</accession>
<dbReference type="Pfam" id="PF07683">
    <property type="entry name" value="CobW_C"/>
    <property type="match status" value="1"/>
</dbReference>
<comment type="catalytic activity">
    <reaction evidence="6">
        <text>GTP + H2O = GDP + phosphate + H(+)</text>
        <dbReference type="Rhea" id="RHEA:19669"/>
        <dbReference type="ChEBI" id="CHEBI:15377"/>
        <dbReference type="ChEBI" id="CHEBI:15378"/>
        <dbReference type="ChEBI" id="CHEBI:37565"/>
        <dbReference type="ChEBI" id="CHEBI:43474"/>
        <dbReference type="ChEBI" id="CHEBI:58189"/>
    </reaction>
    <physiologicalReaction direction="left-to-right" evidence="6">
        <dbReference type="Rhea" id="RHEA:19670"/>
    </physiologicalReaction>
</comment>
<dbReference type="SUPFAM" id="SSF52540">
    <property type="entry name" value="P-loop containing nucleoside triphosphate hydrolases"/>
    <property type="match status" value="1"/>
</dbReference>